<evidence type="ECO:0000256" key="1">
    <source>
        <dbReference type="SAM" id="MobiDB-lite"/>
    </source>
</evidence>
<gene>
    <name evidence="2" type="ORF">TNIN_7261</name>
</gene>
<protein>
    <submittedName>
        <fullName evidence="2">Uncharacterized protein</fullName>
    </submittedName>
</protein>
<feature type="region of interest" description="Disordered" evidence="1">
    <location>
        <begin position="1"/>
        <end position="52"/>
    </location>
</feature>
<sequence>MPRPVENEVSPKPPRPTQDPLKGHRTWSPSKAVAASRGPPLGPRARPSARIGGIVPGKCIQDPFCPKPHPGRVNIKGPYLSTKGAALTSLKTGPIPFDTAKRL</sequence>
<dbReference type="AlphaFoldDB" id="A0A8X6I4N5"/>
<dbReference type="EMBL" id="BMAV01024123">
    <property type="protein sequence ID" value="GFS30295.1"/>
    <property type="molecule type" value="Genomic_DNA"/>
</dbReference>
<organism evidence="2 3">
    <name type="scientific">Trichonephila inaurata madagascariensis</name>
    <dbReference type="NCBI Taxonomy" id="2747483"/>
    <lineage>
        <taxon>Eukaryota</taxon>
        <taxon>Metazoa</taxon>
        <taxon>Ecdysozoa</taxon>
        <taxon>Arthropoda</taxon>
        <taxon>Chelicerata</taxon>
        <taxon>Arachnida</taxon>
        <taxon>Araneae</taxon>
        <taxon>Araneomorphae</taxon>
        <taxon>Entelegynae</taxon>
        <taxon>Araneoidea</taxon>
        <taxon>Nephilidae</taxon>
        <taxon>Trichonephila</taxon>
        <taxon>Trichonephila inaurata</taxon>
    </lineage>
</organism>
<evidence type="ECO:0000313" key="3">
    <source>
        <dbReference type="Proteomes" id="UP000886998"/>
    </source>
</evidence>
<dbReference type="Proteomes" id="UP000886998">
    <property type="component" value="Unassembled WGS sequence"/>
</dbReference>
<keyword evidence="3" id="KW-1185">Reference proteome</keyword>
<comment type="caution">
    <text evidence="2">The sequence shown here is derived from an EMBL/GenBank/DDBJ whole genome shotgun (WGS) entry which is preliminary data.</text>
</comment>
<proteinExistence type="predicted"/>
<accession>A0A8X6I4N5</accession>
<evidence type="ECO:0000313" key="2">
    <source>
        <dbReference type="EMBL" id="GFS30295.1"/>
    </source>
</evidence>
<reference evidence="2" key="1">
    <citation type="submission" date="2020-08" db="EMBL/GenBank/DDBJ databases">
        <title>Multicomponent nature underlies the extraordinary mechanical properties of spider dragline silk.</title>
        <authorList>
            <person name="Kono N."/>
            <person name="Nakamura H."/>
            <person name="Mori M."/>
            <person name="Yoshida Y."/>
            <person name="Ohtoshi R."/>
            <person name="Malay A.D."/>
            <person name="Moran D.A.P."/>
            <person name="Tomita M."/>
            <person name="Numata K."/>
            <person name="Arakawa K."/>
        </authorList>
    </citation>
    <scope>NUCLEOTIDE SEQUENCE</scope>
</reference>
<name>A0A8X6I4N5_9ARAC</name>